<dbReference type="EMBL" id="JABBWE010000054">
    <property type="protein sequence ID" value="KAG1790005.1"/>
    <property type="molecule type" value="Genomic_DNA"/>
</dbReference>
<evidence type="ECO:0000313" key="2">
    <source>
        <dbReference type="Proteomes" id="UP000719766"/>
    </source>
</evidence>
<organism evidence="1 2">
    <name type="scientific">Suillus plorans</name>
    <dbReference type="NCBI Taxonomy" id="116603"/>
    <lineage>
        <taxon>Eukaryota</taxon>
        <taxon>Fungi</taxon>
        <taxon>Dikarya</taxon>
        <taxon>Basidiomycota</taxon>
        <taxon>Agaricomycotina</taxon>
        <taxon>Agaricomycetes</taxon>
        <taxon>Agaricomycetidae</taxon>
        <taxon>Boletales</taxon>
        <taxon>Suillineae</taxon>
        <taxon>Suillaceae</taxon>
        <taxon>Suillus</taxon>
    </lineage>
</organism>
<gene>
    <name evidence="1" type="ORF">HD556DRAFT_1538018</name>
</gene>
<accession>A0A9P7DET0</accession>
<dbReference type="Proteomes" id="UP000719766">
    <property type="component" value="Unassembled WGS sequence"/>
</dbReference>
<reference evidence="1" key="1">
    <citation type="journal article" date="2020" name="New Phytol.">
        <title>Comparative genomics reveals dynamic genome evolution in host specialist ectomycorrhizal fungi.</title>
        <authorList>
            <person name="Lofgren L.A."/>
            <person name="Nguyen N.H."/>
            <person name="Vilgalys R."/>
            <person name="Ruytinx J."/>
            <person name="Liao H.L."/>
            <person name="Branco S."/>
            <person name="Kuo A."/>
            <person name="LaButti K."/>
            <person name="Lipzen A."/>
            <person name="Andreopoulos W."/>
            <person name="Pangilinan J."/>
            <person name="Riley R."/>
            <person name="Hundley H."/>
            <person name="Na H."/>
            <person name="Barry K."/>
            <person name="Grigoriev I.V."/>
            <person name="Stajich J.E."/>
            <person name="Kennedy P.G."/>
        </authorList>
    </citation>
    <scope>NUCLEOTIDE SEQUENCE</scope>
    <source>
        <strain evidence="1">S12</strain>
    </source>
</reference>
<comment type="caution">
    <text evidence="1">The sequence shown here is derived from an EMBL/GenBank/DDBJ whole genome shotgun (WGS) entry which is preliminary data.</text>
</comment>
<keyword evidence="2" id="KW-1185">Reference proteome</keyword>
<dbReference type="GeneID" id="64603442"/>
<protein>
    <submittedName>
        <fullName evidence="1">Uncharacterized protein</fullName>
    </submittedName>
</protein>
<dbReference type="RefSeq" id="XP_041157011.1">
    <property type="nucleotide sequence ID" value="XM_041309678.1"/>
</dbReference>
<name>A0A9P7DET0_9AGAM</name>
<dbReference type="AlphaFoldDB" id="A0A9P7DET0"/>
<sequence length="124" mass="14195">MAVAHAKFRNALSSFGVWSPSCLIAQPRYPERLLHLSLCVRMRHFRSFDRPLGKESGPANAVLLDNGKMSIWLFLSVESRWNPVQDYRIMLRPCIERSEVLIHMMSYTGAAGIDNSRLKKSMTQ</sequence>
<evidence type="ECO:0000313" key="1">
    <source>
        <dbReference type="EMBL" id="KAG1790005.1"/>
    </source>
</evidence>
<proteinExistence type="predicted"/>